<sequence length="111" mass="12074">MLPEPLRGPAFSSYAPEEVGWLLQDLSDVTLEAPTEEREEAIQSGGAHYAESLPVEYQPSEQYQRLFHAALDESADRLAHAVGVVTETVLAERSPARSSCRWPAPAPPSAS</sequence>
<evidence type="ECO:0000313" key="2">
    <source>
        <dbReference type="EMBL" id="BFO21116.1"/>
    </source>
</evidence>
<dbReference type="InterPro" id="IPR011215">
    <property type="entry name" value="StiP_N"/>
</dbReference>
<gene>
    <name evidence="2" type="ORF">SHKM778_75040</name>
</gene>
<feature type="domain" description="Cysteine protease StiP N-terminal" evidence="1">
    <location>
        <begin position="12"/>
        <end position="94"/>
    </location>
</feature>
<proteinExistence type="predicted"/>
<dbReference type="AlphaFoldDB" id="A0AAT9HV53"/>
<protein>
    <recommendedName>
        <fullName evidence="1">Cysteine protease StiP N-terminal domain-containing protein</fullName>
    </recommendedName>
</protein>
<evidence type="ECO:0000259" key="1">
    <source>
        <dbReference type="Pfam" id="PF11202"/>
    </source>
</evidence>
<dbReference type="EMBL" id="AP035768">
    <property type="protein sequence ID" value="BFO21116.1"/>
    <property type="molecule type" value="Genomic_DNA"/>
</dbReference>
<organism evidence="2">
    <name type="scientific">Streptomyces haneummycinicus</name>
    <dbReference type="NCBI Taxonomy" id="3074435"/>
    <lineage>
        <taxon>Bacteria</taxon>
        <taxon>Bacillati</taxon>
        <taxon>Actinomycetota</taxon>
        <taxon>Actinomycetes</taxon>
        <taxon>Kitasatosporales</taxon>
        <taxon>Streptomycetaceae</taxon>
        <taxon>Streptomyces</taxon>
    </lineage>
</organism>
<accession>A0AAT9HV53</accession>
<reference evidence="2" key="1">
    <citation type="submission" date="2024-06" db="EMBL/GenBank/DDBJ databases">
        <authorList>
            <consortium name="consrtm"/>
            <person name="Uemura M."/>
            <person name="Terahara T."/>
        </authorList>
    </citation>
    <scope>NUCLEOTIDE SEQUENCE</scope>
    <source>
        <strain evidence="2">KM77-8</strain>
    </source>
</reference>
<reference evidence="2" key="2">
    <citation type="submission" date="2024-07" db="EMBL/GenBank/DDBJ databases">
        <title>Streptomyces haneummycinica sp. nov., a new antibiotic-producing actinobacterium isolated from marine sediment.</title>
        <authorList>
            <person name="Uemura M."/>
            <person name="Hamada M."/>
            <person name="Hirano S."/>
            <person name="Kobayashi K."/>
            <person name="Ohshiro T."/>
            <person name="Kobayashi T."/>
            <person name="Terahara T."/>
        </authorList>
    </citation>
    <scope>NUCLEOTIDE SEQUENCE</scope>
    <source>
        <strain evidence="2">KM77-8</strain>
    </source>
</reference>
<dbReference type="Pfam" id="PF11202">
    <property type="entry name" value="StiP"/>
    <property type="match status" value="1"/>
</dbReference>
<name>A0AAT9HV53_9ACTN</name>